<evidence type="ECO:0000256" key="1">
    <source>
        <dbReference type="ARBA" id="ARBA00023015"/>
    </source>
</evidence>
<dbReference type="Gene3D" id="3.40.50.10490">
    <property type="entry name" value="Glucose-6-phosphate isomerase like protein, domain 1"/>
    <property type="match status" value="1"/>
</dbReference>
<evidence type="ECO:0000256" key="3">
    <source>
        <dbReference type="ARBA" id="ARBA00023163"/>
    </source>
</evidence>
<sequence length="282" mass="30780">MQIREFLSSGRVSFTPSEERIVQVLLSDYPGAGLTTAASLAKRAGVSDPTVNRLVVKLGFEGFPAFQASLLGEVEERLRSPLQMMDSRRPSPSDSAMQGYVDSVAMALQEARTSTPQSSFDRAVRMIIEAKSIVLVGGRFSGFIAGILSGHLEQFRAGVLNLGSPTRADFDRLVDLGSRDVVIGFDYRRYQRDVVDFIVQAEEMGAGIILFTDRWQSPAAARASVSLISPVEVQSPYDTMVPALAHIEALVAQVVAMYGPRLRARISRIEQVRRANDVTEGA</sequence>
<dbReference type="EMBL" id="FXBL01000004">
    <property type="protein sequence ID" value="SMH36934.1"/>
    <property type="molecule type" value="Genomic_DNA"/>
</dbReference>
<keyword evidence="2" id="KW-0238">DNA-binding</keyword>
<dbReference type="PANTHER" id="PTHR30514">
    <property type="entry name" value="GLUCOKINASE"/>
    <property type="match status" value="1"/>
</dbReference>
<dbReference type="PROSITE" id="PS51071">
    <property type="entry name" value="HTH_RPIR"/>
    <property type="match status" value="1"/>
</dbReference>
<dbReference type="PROSITE" id="PS51464">
    <property type="entry name" value="SIS"/>
    <property type="match status" value="1"/>
</dbReference>
<accession>A0A1X7NGM1</accession>
<dbReference type="GO" id="GO:0003677">
    <property type="term" value="F:DNA binding"/>
    <property type="evidence" value="ECO:0007669"/>
    <property type="project" value="UniProtKB-KW"/>
</dbReference>
<keyword evidence="7" id="KW-1185">Reference proteome</keyword>
<evidence type="ECO:0000313" key="6">
    <source>
        <dbReference type="EMBL" id="SMH36934.1"/>
    </source>
</evidence>
<name>A0A1X7NGM1_9HYPH</name>
<dbReference type="CDD" id="cd05013">
    <property type="entry name" value="SIS_RpiR"/>
    <property type="match status" value="1"/>
</dbReference>
<dbReference type="AlphaFoldDB" id="A0A1X7NGM1"/>
<protein>
    <submittedName>
        <fullName evidence="6">Transcriptional regulator, RpiR family</fullName>
    </submittedName>
</protein>
<dbReference type="Pfam" id="PF01380">
    <property type="entry name" value="SIS"/>
    <property type="match status" value="1"/>
</dbReference>
<evidence type="ECO:0000259" key="5">
    <source>
        <dbReference type="PROSITE" id="PS51464"/>
    </source>
</evidence>
<dbReference type="SUPFAM" id="SSF46689">
    <property type="entry name" value="Homeodomain-like"/>
    <property type="match status" value="1"/>
</dbReference>
<dbReference type="OrthoDB" id="3574600at2"/>
<dbReference type="InterPro" id="IPR046348">
    <property type="entry name" value="SIS_dom_sf"/>
</dbReference>
<reference evidence="6 7" key="1">
    <citation type="submission" date="2017-04" db="EMBL/GenBank/DDBJ databases">
        <authorList>
            <person name="Afonso C.L."/>
            <person name="Miller P.J."/>
            <person name="Scott M.A."/>
            <person name="Spackman E."/>
            <person name="Goraichik I."/>
            <person name="Dimitrov K.M."/>
            <person name="Suarez D.L."/>
            <person name="Swayne D.E."/>
        </authorList>
    </citation>
    <scope>NUCLEOTIDE SEQUENCE [LARGE SCALE GENOMIC DNA]</scope>
    <source>
        <strain evidence="6 7">B5P</strain>
    </source>
</reference>
<dbReference type="Proteomes" id="UP000193083">
    <property type="component" value="Unassembled WGS sequence"/>
</dbReference>
<dbReference type="InterPro" id="IPR001347">
    <property type="entry name" value="SIS_dom"/>
</dbReference>
<dbReference type="GO" id="GO:0097367">
    <property type="term" value="F:carbohydrate derivative binding"/>
    <property type="evidence" value="ECO:0007669"/>
    <property type="project" value="InterPro"/>
</dbReference>
<dbReference type="PANTHER" id="PTHR30514:SF18">
    <property type="entry name" value="RPIR-FAMILY TRANSCRIPTIONAL REGULATOR"/>
    <property type="match status" value="1"/>
</dbReference>
<dbReference type="InterPro" id="IPR047640">
    <property type="entry name" value="RpiR-like"/>
</dbReference>
<gene>
    <name evidence="6" type="ORF">SAMN02982922_1845</name>
</gene>
<keyword evidence="3" id="KW-0804">Transcription</keyword>
<dbReference type="InterPro" id="IPR009057">
    <property type="entry name" value="Homeodomain-like_sf"/>
</dbReference>
<dbReference type="InterPro" id="IPR036388">
    <property type="entry name" value="WH-like_DNA-bd_sf"/>
</dbReference>
<dbReference type="InterPro" id="IPR000281">
    <property type="entry name" value="HTH_RpiR"/>
</dbReference>
<feature type="domain" description="SIS" evidence="5">
    <location>
        <begin position="123"/>
        <end position="260"/>
    </location>
</feature>
<dbReference type="Gene3D" id="1.10.10.10">
    <property type="entry name" value="Winged helix-like DNA-binding domain superfamily/Winged helix DNA-binding domain"/>
    <property type="match status" value="1"/>
</dbReference>
<keyword evidence="1" id="KW-0805">Transcription regulation</keyword>
<evidence type="ECO:0000259" key="4">
    <source>
        <dbReference type="PROSITE" id="PS51071"/>
    </source>
</evidence>
<evidence type="ECO:0000256" key="2">
    <source>
        <dbReference type="ARBA" id="ARBA00023125"/>
    </source>
</evidence>
<dbReference type="RefSeq" id="WP_085463893.1">
    <property type="nucleotide sequence ID" value="NZ_FXBL01000004.1"/>
</dbReference>
<dbReference type="GO" id="GO:0003700">
    <property type="term" value="F:DNA-binding transcription factor activity"/>
    <property type="evidence" value="ECO:0007669"/>
    <property type="project" value="InterPro"/>
</dbReference>
<evidence type="ECO:0000313" key="7">
    <source>
        <dbReference type="Proteomes" id="UP000193083"/>
    </source>
</evidence>
<feature type="domain" description="HTH rpiR-type" evidence="4">
    <location>
        <begin position="1"/>
        <end position="77"/>
    </location>
</feature>
<dbReference type="SUPFAM" id="SSF53697">
    <property type="entry name" value="SIS domain"/>
    <property type="match status" value="1"/>
</dbReference>
<organism evidence="6 7">
    <name type="scientific">Mesorhizobium australicum</name>
    <dbReference type="NCBI Taxonomy" id="536018"/>
    <lineage>
        <taxon>Bacteria</taxon>
        <taxon>Pseudomonadati</taxon>
        <taxon>Pseudomonadota</taxon>
        <taxon>Alphaproteobacteria</taxon>
        <taxon>Hyphomicrobiales</taxon>
        <taxon>Phyllobacteriaceae</taxon>
        <taxon>Mesorhizobium</taxon>
    </lineage>
</organism>
<dbReference type="InterPro" id="IPR035472">
    <property type="entry name" value="RpiR-like_SIS"/>
</dbReference>
<proteinExistence type="predicted"/>
<dbReference type="GO" id="GO:1901135">
    <property type="term" value="P:carbohydrate derivative metabolic process"/>
    <property type="evidence" value="ECO:0007669"/>
    <property type="project" value="InterPro"/>
</dbReference>
<dbReference type="Pfam" id="PF01418">
    <property type="entry name" value="HTH_6"/>
    <property type="match status" value="1"/>
</dbReference>